<reference evidence="1 2" key="1">
    <citation type="submission" date="2018-11" db="EMBL/GenBank/DDBJ databases">
        <title>Rufibacter latericius sp. nov., isolated from water in Baiyang Lake.</title>
        <authorList>
            <person name="Yang Y."/>
        </authorList>
    </citation>
    <scope>NUCLEOTIDE SEQUENCE [LARGE SCALE GENOMIC DNA]</scope>
    <source>
        <strain evidence="1 2">R-22-1c-1</strain>
    </source>
</reference>
<sequence length="148" mass="16633">MATVLLPSNFQNDSFSCVPELVETFPGMPLKVLFFHPFGLSSSITELLMLSRRSREETLVSFDFFRQCRALEKAYPEVTVNWTCFYGTTMVAFKRFLEANAIDFIASPASYQYQAIGKQSLNPSLFLAKCGLPVIQITPQELALTGIE</sequence>
<name>A0A3M9MYN4_9BACT</name>
<protein>
    <submittedName>
        <fullName evidence="1">Uncharacterized protein</fullName>
    </submittedName>
</protein>
<comment type="caution">
    <text evidence="1">The sequence shown here is derived from an EMBL/GenBank/DDBJ whole genome shotgun (WGS) entry which is preliminary data.</text>
</comment>
<evidence type="ECO:0000313" key="2">
    <source>
        <dbReference type="Proteomes" id="UP000272117"/>
    </source>
</evidence>
<accession>A0A3M9MYN4</accession>
<dbReference type="RefSeq" id="WP_123125859.1">
    <property type="nucleotide sequence ID" value="NZ_RJJD01000002.1"/>
</dbReference>
<proteinExistence type="predicted"/>
<dbReference type="EMBL" id="RJJD01000002">
    <property type="protein sequence ID" value="RNI30644.1"/>
    <property type="molecule type" value="Genomic_DNA"/>
</dbReference>
<dbReference type="AlphaFoldDB" id="A0A3M9MYN4"/>
<dbReference type="OrthoDB" id="893860at2"/>
<evidence type="ECO:0000313" key="1">
    <source>
        <dbReference type="EMBL" id="RNI30644.1"/>
    </source>
</evidence>
<keyword evidence="2" id="KW-1185">Reference proteome</keyword>
<dbReference type="Proteomes" id="UP000272117">
    <property type="component" value="Unassembled WGS sequence"/>
</dbReference>
<gene>
    <name evidence="1" type="ORF">EFB08_05175</name>
</gene>
<organism evidence="1 2">
    <name type="scientific">Rufibacter latericius</name>
    <dbReference type="NCBI Taxonomy" id="2487040"/>
    <lineage>
        <taxon>Bacteria</taxon>
        <taxon>Pseudomonadati</taxon>
        <taxon>Bacteroidota</taxon>
        <taxon>Cytophagia</taxon>
        <taxon>Cytophagales</taxon>
        <taxon>Hymenobacteraceae</taxon>
        <taxon>Rufibacter</taxon>
    </lineage>
</organism>